<dbReference type="Pfam" id="PF10117">
    <property type="entry name" value="McrBC"/>
    <property type="match status" value="1"/>
</dbReference>
<comment type="caution">
    <text evidence="1">The sequence shown here is derived from an EMBL/GenBank/DDBJ whole genome shotgun (WGS) entry which is preliminary data.</text>
</comment>
<organism evidence="1 2">
    <name type="scientific">Floridaenema flaviceps BLCC-F50</name>
    <dbReference type="NCBI Taxonomy" id="3153642"/>
    <lineage>
        <taxon>Bacteria</taxon>
        <taxon>Bacillati</taxon>
        <taxon>Cyanobacteriota</taxon>
        <taxon>Cyanophyceae</taxon>
        <taxon>Oscillatoriophycideae</taxon>
        <taxon>Aerosakkonematales</taxon>
        <taxon>Aerosakkonemataceae</taxon>
        <taxon>Floridanema</taxon>
        <taxon>Floridanema flaviceps</taxon>
    </lineage>
</organism>
<evidence type="ECO:0000313" key="2">
    <source>
        <dbReference type="Proteomes" id="UP001576784"/>
    </source>
</evidence>
<keyword evidence="2" id="KW-1185">Reference proteome</keyword>
<evidence type="ECO:0000313" key="1">
    <source>
        <dbReference type="EMBL" id="MFB2894119.1"/>
    </source>
</evidence>
<reference evidence="1 2" key="1">
    <citation type="submission" date="2024-09" db="EMBL/GenBank/DDBJ databases">
        <title>Floridaenema gen nov. (Aerosakkonemataceae, Aerosakkonematales ord. nov., Cyanobacteria) from benthic tropical and subtropical fresh waters, with the description of four new species.</title>
        <authorList>
            <person name="Moretto J.A."/>
            <person name="Berthold D.E."/>
            <person name="Lefler F.W."/>
            <person name="Huang I.-S."/>
            <person name="Laughinghouse H. IV."/>
        </authorList>
    </citation>
    <scope>NUCLEOTIDE SEQUENCE [LARGE SCALE GENOMIC DNA]</scope>
    <source>
        <strain evidence="1 2">BLCC-F50</strain>
    </source>
</reference>
<name>A0ABV4XR31_9CYAN</name>
<dbReference type="PANTHER" id="PTHR38733:SF1">
    <property type="entry name" value="TYPE IV METHYL-DIRECTED RESTRICTION ENZYME ECOKMCRBC"/>
    <property type="match status" value="1"/>
</dbReference>
<gene>
    <name evidence="1" type="ORF">ACE1CI_14510</name>
</gene>
<sequence>MSPLQYIELTEYSSRKFEITEVEYAIAESLWRNYEQQITVNFPSPKTGGKWQLEAKGWVGHIIINRNFHLSLLPKVPLVNLFGMLEYAYKLKSFRFFQGVIKSESLEEFYNHLAYILAQRILDRCREGFYRAYMPKTANLPCVRGCIDMCQAVQKSWQVKLKCHYQEHTADIEENQILAWTLFIILRSGLAEEKQLVKLRQAYRTLQGLVTLKPFKPEDCIRRNYHRLNEDYQPLHALCRFFLENTEPTHEKGDRTMLPFLIDMAQLYEIFVVEWLKENLPSNLCLKFQERINIVNNITFIPDIVLYEISTGKARYILNIKYKTPTSPASDDLAQVIAQAVSKECQEVILVYPNPLNNPLDKFIGNIRVRNLTFSLNGNLEEAGTTFLQNLFS</sequence>
<dbReference type="PANTHER" id="PTHR38733">
    <property type="entry name" value="PROTEIN MCRC"/>
    <property type="match status" value="1"/>
</dbReference>
<dbReference type="RefSeq" id="WP_413263768.1">
    <property type="nucleotide sequence ID" value="NZ_JBHFNR010000099.1"/>
</dbReference>
<accession>A0ABV4XR31</accession>
<proteinExistence type="predicted"/>
<protein>
    <submittedName>
        <fullName evidence="1">McrC family protein</fullName>
    </submittedName>
</protein>
<dbReference type="EMBL" id="JBHFNR010000099">
    <property type="protein sequence ID" value="MFB2894119.1"/>
    <property type="molecule type" value="Genomic_DNA"/>
</dbReference>
<dbReference type="Proteomes" id="UP001576784">
    <property type="component" value="Unassembled WGS sequence"/>
</dbReference>
<dbReference type="InterPro" id="IPR019292">
    <property type="entry name" value="McrC"/>
</dbReference>